<evidence type="ECO:0000313" key="8">
    <source>
        <dbReference type="EMBL" id="QEX20771.1"/>
    </source>
</evidence>
<dbReference type="PANTHER" id="PTHR23517">
    <property type="entry name" value="RESISTANCE PROTEIN MDTM, PUTATIVE-RELATED-RELATED"/>
    <property type="match status" value="1"/>
</dbReference>
<dbReference type="RefSeq" id="WP_151114990.1">
    <property type="nucleotide sequence ID" value="NZ_CP042582.1"/>
</dbReference>
<keyword evidence="3" id="KW-1003">Cell membrane</keyword>
<feature type="transmembrane region" description="Helical" evidence="7">
    <location>
        <begin position="288"/>
        <end position="305"/>
    </location>
</feature>
<dbReference type="Pfam" id="PF07690">
    <property type="entry name" value="MFS_1"/>
    <property type="match status" value="1"/>
</dbReference>
<evidence type="ECO:0000256" key="2">
    <source>
        <dbReference type="ARBA" id="ARBA00022448"/>
    </source>
</evidence>
<dbReference type="AlphaFoldDB" id="A0A5J6MU19"/>
<feature type="transmembrane region" description="Helical" evidence="7">
    <location>
        <begin position="226"/>
        <end position="245"/>
    </location>
</feature>
<feature type="transmembrane region" description="Helical" evidence="7">
    <location>
        <begin position="114"/>
        <end position="135"/>
    </location>
</feature>
<keyword evidence="4 7" id="KW-0812">Transmembrane</keyword>
<name>A0A5J6MU19_9PROT</name>
<evidence type="ECO:0000256" key="5">
    <source>
        <dbReference type="ARBA" id="ARBA00022989"/>
    </source>
</evidence>
<dbReference type="OrthoDB" id="9808182at2"/>
<feature type="transmembrane region" description="Helical" evidence="7">
    <location>
        <begin position="375"/>
        <end position="394"/>
    </location>
</feature>
<gene>
    <name evidence="8" type="ORF">FRZ61_06900</name>
</gene>
<dbReference type="InterPro" id="IPR036259">
    <property type="entry name" value="MFS_trans_sf"/>
</dbReference>
<sequence>MPTDIPSGTGPMWLRAVSRPGAIVFAIMFTLESFARGLIATIIPLQAYALLQHARDVSILYTAVGLVGLASSFGIPFLIRRFKRRWVYTAGAAALLVAALLLATATLTGQIGAMLARAFGAAALNITLSLYVMDYIRRKDLVRSEPIRLMVSAAAWTIGPAFGVWLYSEVGHGVAELLSAASCALLLLYFWYLRLTENPAVAAATRPPPNPIATIRRFVAQPRLRLGWFVPFARSCWWAMYFVYPPLFLVQAGKGDFAGALLVSLGNAMLFVTPLFSRMAARSGIRRPIIVGFIGLGVLTTAAGFMHGWPWIAAGTLLAGSAFCCLLDAFGNIPYMRAVRPLERPQMTTVFRTYIDLSDLMPQAFYSVLLSFFDIRAVFIACGLFMFVAAAVALKIPKRM</sequence>
<feature type="transmembrane region" description="Helical" evidence="7">
    <location>
        <begin position="86"/>
        <end position="108"/>
    </location>
</feature>
<comment type="subcellular location">
    <subcellularLocation>
        <location evidence="1">Cell membrane</location>
        <topology evidence="1">Multi-pass membrane protein</topology>
    </subcellularLocation>
</comment>
<keyword evidence="6 7" id="KW-0472">Membrane</keyword>
<evidence type="ECO:0000313" key="9">
    <source>
        <dbReference type="Proteomes" id="UP000325797"/>
    </source>
</evidence>
<feature type="transmembrane region" description="Helical" evidence="7">
    <location>
        <begin position="173"/>
        <end position="192"/>
    </location>
</feature>
<dbReference type="SUPFAM" id="SSF103473">
    <property type="entry name" value="MFS general substrate transporter"/>
    <property type="match status" value="1"/>
</dbReference>
<dbReference type="InterPro" id="IPR050171">
    <property type="entry name" value="MFS_Transporters"/>
</dbReference>
<dbReference type="EMBL" id="CP042582">
    <property type="protein sequence ID" value="QEX20771.1"/>
    <property type="molecule type" value="Genomic_DNA"/>
</dbReference>
<keyword evidence="5 7" id="KW-1133">Transmembrane helix</keyword>
<keyword evidence="9" id="KW-1185">Reference proteome</keyword>
<dbReference type="GO" id="GO:0005886">
    <property type="term" value="C:plasma membrane"/>
    <property type="evidence" value="ECO:0007669"/>
    <property type="project" value="UniProtKB-SubCell"/>
</dbReference>
<evidence type="ECO:0000256" key="3">
    <source>
        <dbReference type="ARBA" id="ARBA00022475"/>
    </source>
</evidence>
<evidence type="ECO:0000256" key="1">
    <source>
        <dbReference type="ARBA" id="ARBA00004651"/>
    </source>
</evidence>
<organism evidence="8 9">
    <name type="scientific">Hypericibacter adhaerens</name>
    <dbReference type="NCBI Taxonomy" id="2602016"/>
    <lineage>
        <taxon>Bacteria</taxon>
        <taxon>Pseudomonadati</taxon>
        <taxon>Pseudomonadota</taxon>
        <taxon>Alphaproteobacteria</taxon>
        <taxon>Rhodospirillales</taxon>
        <taxon>Dongiaceae</taxon>
        <taxon>Hypericibacter</taxon>
    </lineage>
</organism>
<feature type="transmembrane region" description="Helical" evidence="7">
    <location>
        <begin position="21"/>
        <end position="47"/>
    </location>
</feature>
<evidence type="ECO:0000256" key="6">
    <source>
        <dbReference type="ARBA" id="ARBA00023136"/>
    </source>
</evidence>
<evidence type="ECO:0000256" key="4">
    <source>
        <dbReference type="ARBA" id="ARBA00022692"/>
    </source>
</evidence>
<reference evidence="8 9" key="1">
    <citation type="submission" date="2019-08" db="EMBL/GenBank/DDBJ databases">
        <title>Hyperibacter terrae gen. nov., sp. nov. and Hyperibacter viscosus sp. nov., two new members in the family Rhodospirillaceae isolated from the rhizosphere of Hypericum perforatum.</title>
        <authorList>
            <person name="Noviana Z."/>
        </authorList>
    </citation>
    <scope>NUCLEOTIDE SEQUENCE [LARGE SCALE GENOMIC DNA]</scope>
    <source>
        <strain evidence="8 9">R5959</strain>
    </source>
</reference>
<feature type="transmembrane region" description="Helical" evidence="7">
    <location>
        <begin position="59"/>
        <end position="79"/>
    </location>
</feature>
<feature type="transmembrane region" description="Helical" evidence="7">
    <location>
        <begin position="147"/>
        <end position="167"/>
    </location>
</feature>
<accession>A0A5J6MU19</accession>
<evidence type="ECO:0000256" key="7">
    <source>
        <dbReference type="SAM" id="Phobius"/>
    </source>
</evidence>
<dbReference type="InterPro" id="IPR011701">
    <property type="entry name" value="MFS"/>
</dbReference>
<proteinExistence type="predicted"/>
<dbReference type="Gene3D" id="1.20.1250.20">
    <property type="entry name" value="MFS general substrate transporter like domains"/>
    <property type="match status" value="1"/>
</dbReference>
<feature type="transmembrane region" description="Helical" evidence="7">
    <location>
        <begin position="257"/>
        <end position="276"/>
    </location>
</feature>
<dbReference type="KEGG" id="hadh:FRZ61_06900"/>
<dbReference type="GO" id="GO:0022857">
    <property type="term" value="F:transmembrane transporter activity"/>
    <property type="evidence" value="ECO:0007669"/>
    <property type="project" value="InterPro"/>
</dbReference>
<dbReference type="Proteomes" id="UP000325797">
    <property type="component" value="Chromosome"/>
</dbReference>
<keyword evidence="2" id="KW-0813">Transport</keyword>
<protein>
    <submittedName>
        <fullName evidence="8">MFS transporter</fullName>
    </submittedName>
</protein>